<dbReference type="InterPro" id="IPR036412">
    <property type="entry name" value="HAD-like_sf"/>
</dbReference>
<proteinExistence type="predicted"/>
<dbReference type="EMBL" id="LBTH01000060">
    <property type="protein sequence ID" value="KKQ34414.1"/>
    <property type="molecule type" value="Genomic_DNA"/>
</dbReference>
<comment type="caution">
    <text evidence="1">The sequence shown here is derived from an EMBL/GenBank/DDBJ whole genome shotgun (WGS) entry which is preliminary data.</text>
</comment>
<reference evidence="1 2" key="1">
    <citation type="journal article" date="2015" name="Nature">
        <title>rRNA introns, odd ribosomes, and small enigmatic genomes across a large radiation of phyla.</title>
        <authorList>
            <person name="Brown C.T."/>
            <person name="Hug L.A."/>
            <person name="Thomas B.C."/>
            <person name="Sharon I."/>
            <person name="Castelle C.J."/>
            <person name="Singh A."/>
            <person name="Wilkins M.J."/>
            <person name="Williams K.H."/>
            <person name="Banfield J.F."/>
        </authorList>
    </citation>
    <scope>NUCLEOTIDE SEQUENCE [LARGE SCALE GENOMIC DNA]</scope>
</reference>
<sequence>MRPIKTIIFDFDGVLCKDYFYTNLQTTHPKVSEFIETKIFDKGSKIPDKWMRGELSSDDINKIISKETSIDFKELSELFVESIKIMQIDQRLLDLAKLLTAKGREIALVTNNMDIFSIVTIPHNKLDKIFPIIVNSADHKLLKQDENGKLFDIAMSKLNGPKYTETLLIDDSLRARKIFQNKGGRTFPYKTYEQFRPWAEVNLLNN</sequence>
<accession>A0A0G0JCA4</accession>
<evidence type="ECO:0000313" key="2">
    <source>
        <dbReference type="Proteomes" id="UP000034852"/>
    </source>
</evidence>
<gene>
    <name evidence="1" type="ORF">US52_C0060G0003</name>
</gene>
<dbReference type="Gene3D" id="3.40.50.1000">
    <property type="entry name" value="HAD superfamily/HAD-like"/>
    <property type="match status" value="1"/>
</dbReference>
<organism evidence="1 2">
    <name type="scientific">candidate division WS6 bacterium GW2011_GWA2_37_6</name>
    <dbReference type="NCBI Taxonomy" id="1619087"/>
    <lineage>
        <taxon>Bacteria</taxon>
        <taxon>Candidatus Dojkabacteria</taxon>
    </lineage>
</organism>
<dbReference type="Pfam" id="PF00702">
    <property type="entry name" value="Hydrolase"/>
    <property type="match status" value="1"/>
</dbReference>
<evidence type="ECO:0000313" key="1">
    <source>
        <dbReference type="EMBL" id="KKQ34414.1"/>
    </source>
</evidence>
<dbReference type="AlphaFoldDB" id="A0A0G0JCA4"/>
<dbReference type="InterPro" id="IPR023214">
    <property type="entry name" value="HAD_sf"/>
</dbReference>
<dbReference type="Proteomes" id="UP000034852">
    <property type="component" value="Unassembled WGS sequence"/>
</dbReference>
<protein>
    <submittedName>
        <fullName evidence="1">Uncharacterized protein</fullName>
    </submittedName>
</protein>
<name>A0A0G0JCA4_9BACT</name>
<dbReference type="SUPFAM" id="SSF56784">
    <property type="entry name" value="HAD-like"/>
    <property type="match status" value="1"/>
</dbReference>